<dbReference type="PANTHER" id="PTHR11895:SF171">
    <property type="entry name" value="AMIDASE DOMAIN-CONTAINING PROTEIN"/>
    <property type="match status" value="1"/>
</dbReference>
<dbReference type="InterPro" id="IPR023631">
    <property type="entry name" value="Amidase_dom"/>
</dbReference>
<dbReference type="OrthoDB" id="1879366at2759"/>
<comment type="caution">
    <text evidence="3">The sequence shown here is derived from an EMBL/GenBank/DDBJ whole genome shotgun (WGS) entry which is preliminary data.</text>
</comment>
<dbReference type="InterPro" id="IPR000120">
    <property type="entry name" value="Amidase"/>
</dbReference>
<dbReference type="EMBL" id="NHZQ01000067">
    <property type="protein sequence ID" value="PSK55411.1"/>
    <property type="molecule type" value="Genomic_DNA"/>
</dbReference>
<feature type="domain" description="Amidase" evidence="2">
    <location>
        <begin position="103"/>
        <end position="518"/>
    </location>
</feature>
<dbReference type="Gene3D" id="3.90.1300.10">
    <property type="entry name" value="Amidase signature (AS) domain"/>
    <property type="match status" value="1"/>
</dbReference>
<feature type="compositionally biased region" description="Polar residues" evidence="1">
    <location>
        <begin position="420"/>
        <end position="431"/>
    </location>
</feature>
<dbReference type="Proteomes" id="UP000243723">
    <property type="component" value="Unassembled WGS sequence"/>
</dbReference>
<dbReference type="GO" id="GO:0016740">
    <property type="term" value="F:transferase activity"/>
    <property type="evidence" value="ECO:0007669"/>
    <property type="project" value="UniProtKB-KW"/>
</dbReference>
<accession>A0A2P8A4L9</accession>
<dbReference type="SUPFAM" id="SSF75304">
    <property type="entry name" value="Amidase signature (AS) enzymes"/>
    <property type="match status" value="1"/>
</dbReference>
<sequence>MSFPSLSTTSDPTISPTELSTAANSAGISLSSLSSPDAQTYAHFASSFDTSCQTLLSLPPYTHPSLSAVPTTQPRHFLTPSPDRNPLNAWSQRCSLLASSPVSSKLRGRTVALKANIGVAGADLNVGTHPRFFPGGKFHVPTYDATVVRRILEAGAEIKGTGTCENFSLCGVSLTAETGAVGNAWQGSRATGGSSSGCGTLVSLPDVVRTRGRGKAGDEGDEGVDLAMGGDQGGSIRLPAHFGGTYGLKPTFGLVPYTGIAGLFTAIDHTGPMARSVRDVTVLLEVVAGADGVDPRQGPWTPLRENVPEYQAEVEKWVEEKKGKGEWDGTKAGTGLRIGVLKEAYEVAGLDDEMAKVTREAIQRYKDMGAEVKEVSVPMHKLAPTLWSVCCRHGLLDCVMNRPSPMLGFPMPGFEPLASRPSQPGTSTTATAAEDPSSAAHKDNIMQDLFDYISHLNPAISNALLNAPLMAQRYGPEVSRKAQMHIHELTAAFDNMFASEGIDLLVLPVSGKVAPTIPEGITREVVHDGTGPNVFDPNDPYKLSTKIHSTLTPGEAAKSMVGVTLNTAGFNLTGHPAMSFPCGWATPKDGPGPEVTGGKMPVGLQVVGRKWREVDIFKAVTAWEVKGRAMDQV</sequence>
<protein>
    <submittedName>
        <fullName evidence="3">Glutamyl-tRNA(Gln) amidotransferase subunit A, mitochondrial</fullName>
    </submittedName>
</protein>
<dbReference type="STRING" id="40998.A0A2P8A4L9"/>
<dbReference type="PANTHER" id="PTHR11895">
    <property type="entry name" value="TRANSAMIDASE"/>
    <property type="match status" value="1"/>
</dbReference>
<evidence type="ECO:0000313" key="4">
    <source>
        <dbReference type="Proteomes" id="UP000243723"/>
    </source>
</evidence>
<reference evidence="3 4" key="1">
    <citation type="submission" date="2017-05" db="EMBL/GenBank/DDBJ databases">
        <title>Draft genome sequence of Elsinoe australis.</title>
        <authorList>
            <person name="Cheng Q."/>
        </authorList>
    </citation>
    <scope>NUCLEOTIDE SEQUENCE [LARGE SCALE GENOMIC DNA]</scope>
    <source>
        <strain evidence="3 4">NL1</strain>
    </source>
</reference>
<keyword evidence="3" id="KW-0808">Transferase</keyword>
<evidence type="ECO:0000259" key="2">
    <source>
        <dbReference type="Pfam" id="PF01425"/>
    </source>
</evidence>
<proteinExistence type="predicted"/>
<keyword evidence="4" id="KW-1185">Reference proteome</keyword>
<organism evidence="3 4">
    <name type="scientific">Elsinoe australis</name>
    <dbReference type="NCBI Taxonomy" id="40998"/>
    <lineage>
        <taxon>Eukaryota</taxon>
        <taxon>Fungi</taxon>
        <taxon>Dikarya</taxon>
        <taxon>Ascomycota</taxon>
        <taxon>Pezizomycotina</taxon>
        <taxon>Dothideomycetes</taxon>
        <taxon>Dothideomycetidae</taxon>
        <taxon>Myriangiales</taxon>
        <taxon>Elsinoaceae</taxon>
        <taxon>Elsinoe</taxon>
    </lineage>
</organism>
<feature type="region of interest" description="Disordered" evidence="1">
    <location>
        <begin position="413"/>
        <end position="439"/>
    </location>
</feature>
<dbReference type="AlphaFoldDB" id="A0A2P8A4L9"/>
<gene>
    <name evidence="3" type="ORF">B9Z65_2800</name>
</gene>
<name>A0A2P8A4L9_9PEZI</name>
<dbReference type="InterPro" id="IPR036928">
    <property type="entry name" value="AS_sf"/>
</dbReference>
<dbReference type="Pfam" id="PF01425">
    <property type="entry name" value="Amidase"/>
    <property type="match status" value="1"/>
</dbReference>
<evidence type="ECO:0000256" key="1">
    <source>
        <dbReference type="SAM" id="MobiDB-lite"/>
    </source>
</evidence>
<evidence type="ECO:0000313" key="3">
    <source>
        <dbReference type="EMBL" id="PSK55411.1"/>
    </source>
</evidence>